<keyword evidence="2" id="KW-1185">Reference proteome</keyword>
<accession>A0A399EU52</accession>
<dbReference type="RefSeq" id="WP_119276918.1">
    <property type="nucleotide sequence ID" value="NZ_QWLA01000022.1"/>
</dbReference>
<evidence type="ECO:0000313" key="2">
    <source>
        <dbReference type="Proteomes" id="UP000265341"/>
    </source>
</evidence>
<dbReference type="OrthoDB" id="2082683at2"/>
<protein>
    <recommendedName>
        <fullName evidence="3">Peptidase propeptide and YPEB domain protein</fullName>
    </recommendedName>
</protein>
<proteinExistence type="predicted"/>
<dbReference type="AlphaFoldDB" id="A0A399EU52"/>
<comment type="caution">
    <text evidence="1">The sequence shown here is derived from an EMBL/GenBank/DDBJ whole genome shotgun (WGS) entry which is preliminary data.</text>
</comment>
<sequence>MKRGLLWLGITGLAVVGVALTQGMWGNPGYGGMMQGYGYGYGPGMMMGGGMGMGMMSVYPAQAQPISPAEARARLEAFAKRFSPEARLKDFMSFSENYYAQVVDARGNGLVEILADRYTGNIYLEPGPNMMWNTRLGMGYGMMGGGGMMQGQPPAAARYDKAAAQKLAEQFLKGYLPGARVMEGQAFGGYYTFDFGRKEIEGMLSVSAYTGEVWIHTWHGIFLGE</sequence>
<dbReference type="Proteomes" id="UP000265341">
    <property type="component" value="Unassembled WGS sequence"/>
</dbReference>
<gene>
    <name evidence="1" type="ORF">Mrose_01449</name>
</gene>
<reference evidence="1 2" key="1">
    <citation type="submission" date="2018-08" db="EMBL/GenBank/DDBJ databases">
        <title>Meiothermus roseus NBRC 110900 genome sequencing project.</title>
        <authorList>
            <person name="Da Costa M.S."/>
            <person name="Albuquerque L."/>
            <person name="Raposo P."/>
            <person name="Froufe H.J.C."/>
            <person name="Barroso C.S."/>
            <person name="Egas C."/>
        </authorList>
    </citation>
    <scope>NUCLEOTIDE SEQUENCE [LARGE SCALE GENOMIC DNA]</scope>
    <source>
        <strain evidence="1 2">NBRC 110900</strain>
    </source>
</reference>
<evidence type="ECO:0000313" key="1">
    <source>
        <dbReference type="EMBL" id="RIH87165.1"/>
    </source>
</evidence>
<evidence type="ECO:0008006" key="3">
    <source>
        <dbReference type="Google" id="ProtNLM"/>
    </source>
</evidence>
<organism evidence="1 2">
    <name type="scientific">Calidithermus roseus</name>
    <dbReference type="NCBI Taxonomy" id="1644118"/>
    <lineage>
        <taxon>Bacteria</taxon>
        <taxon>Thermotogati</taxon>
        <taxon>Deinococcota</taxon>
        <taxon>Deinococci</taxon>
        <taxon>Thermales</taxon>
        <taxon>Thermaceae</taxon>
        <taxon>Calidithermus</taxon>
    </lineage>
</organism>
<dbReference type="EMBL" id="QWLA01000022">
    <property type="protein sequence ID" value="RIH87165.1"/>
    <property type="molecule type" value="Genomic_DNA"/>
</dbReference>
<name>A0A399EU52_9DEIN</name>